<dbReference type="PIRSF" id="PIRSF004555">
    <property type="entry name" value="UCP004555"/>
    <property type="match status" value="1"/>
</dbReference>
<keyword evidence="3" id="KW-0175">Coiled coil</keyword>
<evidence type="ECO:0000256" key="1">
    <source>
        <dbReference type="ARBA" id="ARBA00023125"/>
    </source>
</evidence>
<organism evidence="4 5">
    <name type="scientific">Peptoniphilus stercorisuis</name>
    <dbReference type="NCBI Taxonomy" id="1436965"/>
    <lineage>
        <taxon>Bacteria</taxon>
        <taxon>Bacillati</taxon>
        <taxon>Bacillota</taxon>
        <taxon>Tissierellia</taxon>
        <taxon>Tissierellales</taxon>
        <taxon>Peptoniphilaceae</taxon>
        <taxon>Peptoniphilus</taxon>
    </lineage>
</organism>
<dbReference type="Proteomes" id="UP001519306">
    <property type="component" value="Unassembled WGS sequence"/>
</dbReference>
<sequence length="112" mass="11950">MAKGFPGFPGGGNMNNMMKQMQKLQKQMEDVQTKLKEEVVEASAGGGAVIAKVNGSKEVVEIKIDKEVVDPDDVEMLEDLIVAAVNEALRTAEDKMGSEMSKLTGGLNIPGL</sequence>
<dbReference type="RefSeq" id="WP_210060335.1">
    <property type="nucleotide sequence ID" value="NZ_JAGGLJ010000004.1"/>
</dbReference>
<evidence type="ECO:0000256" key="3">
    <source>
        <dbReference type="SAM" id="Coils"/>
    </source>
</evidence>
<dbReference type="PANTHER" id="PTHR33449">
    <property type="entry name" value="NUCLEOID-ASSOCIATED PROTEIN YBAB"/>
    <property type="match status" value="1"/>
</dbReference>
<keyword evidence="5" id="KW-1185">Reference proteome</keyword>
<comment type="caution">
    <text evidence="4">The sequence shown here is derived from an EMBL/GenBank/DDBJ whole genome shotgun (WGS) entry which is preliminary data.</text>
</comment>
<dbReference type="EMBL" id="JAGGLJ010000004">
    <property type="protein sequence ID" value="MBP2025030.1"/>
    <property type="molecule type" value="Genomic_DNA"/>
</dbReference>
<comment type="similarity">
    <text evidence="2">Belongs to the YbaB/EbfC family.</text>
</comment>
<comment type="subunit">
    <text evidence="2">Homodimer.</text>
</comment>
<name>A0ABS4KB77_9FIRM</name>
<accession>A0ABS4KB77</accession>
<dbReference type="Pfam" id="PF02575">
    <property type="entry name" value="YbaB_DNA_bd"/>
    <property type="match status" value="1"/>
</dbReference>
<keyword evidence="1 2" id="KW-0238">DNA-binding</keyword>
<dbReference type="GO" id="GO:0003677">
    <property type="term" value="F:DNA binding"/>
    <property type="evidence" value="ECO:0007669"/>
    <property type="project" value="UniProtKB-KW"/>
</dbReference>
<dbReference type="SUPFAM" id="SSF82607">
    <property type="entry name" value="YbaB-like"/>
    <property type="match status" value="1"/>
</dbReference>
<evidence type="ECO:0000313" key="4">
    <source>
        <dbReference type="EMBL" id="MBP2025030.1"/>
    </source>
</evidence>
<evidence type="ECO:0000256" key="2">
    <source>
        <dbReference type="HAMAP-Rule" id="MF_00274"/>
    </source>
</evidence>
<dbReference type="PANTHER" id="PTHR33449:SF1">
    <property type="entry name" value="NUCLEOID-ASSOCIATED PROTEIN YBAB"/>
    <property type="match status" value="1"/>
</dbReference>
<dbReference type="InterPro" id="IPR036894">
    <property type="entry name" value="YbaB-like_sf"/>
</dbReference>
<protein>
    <recommendedName>
        <fullName evidence="2">Nucleoid-associated protein J2Z71_000555</fullName>
    </recommendedName>
</protein>
<reference evidence="4 5" key="1">
    <citation type="submission" date="2021-03" db="EMBL/GenBank/DDBJ databases">
        <title>Genomic Encyclopedia of Type Strains, Phase IV (KMG-IV): sequencing the most valuable type-strain genomes for metagenomic binning, comparative biology and taxonomic classification.</title>
        <authorList>
            <person name="Goeker M."/>
        </authorList>
    </citation>
    <scope>NUCLEOTIDE SEQUENCE [LARGE SCALE GENOMIC DNA]</scope>
    <source>
        <strain evidence="4 5">DSM 27563</strain>
    </source>
</reference>
<evidence type="ECO:0000313" key="5">
    <source>
        <dbReference type="Proteomes" id="UP001519306"/>
    </source>
</evidence>
<dbReference type="InterPro" id="IPR004401">
    <property type="entry name" value="YbaB/EbfC"/>
</dbReference>
<keyword evidence="2" id="KW-0963">Cytoplasm</keyword>
<comment type="subcellular location">
    <subcellularLocation>
        <location evidence="2">Cytoplasm</location>
        <location evidence="2">Nucleoid</location>
    </subcellularLocation>
</comment>
<gene>
    <name evidence="4" type="ORF">J2Z71_000555</name>
</gene>
<dbReference type="NCBIfam" id="TIGR00103">
    <property type="entry name" value="DNA_YbaB_EbfC"/>
    <property type="match status" value="1"/>
</dbReference>
<feature type="coiled-coil region" evidence="3">
    <location>
        <begin position="14"/>
        <end position="41"/>
    </location>
</feature>
<comment type="function">
    <text evidence="2">Binds to DNA and alters its conformation. May be involved in regulation of gene expression, nucleoid organization and DNA protection.</text>
</comment>
<dbReference type="HAMAP" id="MF_00274">
    <property type="entry name" value="DNA_YbaB_EbfC"/>
    <property type="match status" value="1"/>
</dbReference>
<dbReference type="Gene3D" id="3.30.1310.10">
    <property type="entry name" value="Nucleoid-associated protein YbaB-like domain"/>
    <property type="match status" value="1"/>
</dbReference>
<proteinExistence type="inferred from homology"/>